<keyword evidence="6 7" id="KW-0223">Dioxygenase</keyword>
<accession>A0A291Q2I6</accession>
<dbReference type="AlphaFoldDB" id="A0A291Q2I6"/>
<dbReference type="InterPro" id="IPR004294">
    <property type="entry name" value="Carotenoid_Oase"/>
</dbReference>
<evidence type="ECO:0000256" key="2">
    <source>
        <dbReference type="ARBA" id="ARBA00022723"/>
    </source>
</evidence>
<evidence type="ECO:0000256" key="4">
    <source>
        <dbReference type="ARBA" id="ARBA00023004"/>
    </source>
</evidence>
<evidence type="ECO:0000256" key="5">
    <source>
        <dbReference type="PIRSR" id="PIRSR604294-1"/>
    </source>
</evidence>
<organism evidence="7 8">
    <name type="scientific">Streptomyces formicae</name>
    <dbReference type="NCBI Taxonomy" id="1616117"/>
    <lineage>
        <taxon>Bacteria</taxon>
        <taxon>Bacillati</taxon>
        <taxon>Actinomycetota</taxon>
        <taxon>Actinomycetes</taxon>
        <taxon>Kitasatosporales</taxon>
        <taxon>Streptomycetaceae</taxon>
        <taxon>Streptomyces</taxon>
    </lineage>
</organism>
<proteinExistence type="inferred from homology"/>
<comment type="cofactor">
    <cofactor evidence="5 6">
        <name>Fe(2+)</name>
        <dbReference type="ChEBI" id="CHEBI:29033"/>
    </cofactor>
    <text evidence="5 6">Binds 1 Fe(2+) ion per subunit.</text>
</comment>
<protein>
    <recommendedName>
        <fullName evidence="6">Dioxygenase</fullName>
        <ecNumber evidence="6">1.13.11.-</ecNumber>
    </recommendedName>
</protein>
<sequence>MTSHTRRRVLQGAALAAAGSVVGGYGLGPGATTARAAAGGGGTPAGGATSTPFLEGAFAPVTEELTAFDLPVTGRVPRDLDGRYLRTGPNPLGLEDPRAHHWMLGDGMVHGVRLRDGRAEWYRNRWVRSSQVAEKLGEPYPGPVPPDDFPCNTHVIPYKGRILAVQESGPLPYELDGELGTVRPYDFRGTLKGAFTAHTKYDAAADELHAVAYYPTWDHVRHIMIDRTGRVARTHKIPVTDAPMMHDFALTEKYVVIVDVPITFDPAAAEAGAIVPYIWNKRHPMRLGVMPRTGGTTRWFEIDPVYFSHTLNAYDQGDELVLEHISMPAPFYAAGRGNGGPSSTGKPTLNRWTVDLRAGRVRTTRIDDMAQEFPRVNESLVSRRHRFAYTASAAEMWRAYETVDGVPPDEKFTNCLVKQDMLRGSKQVHRFPKGAGASEPVFVPRRGARDEDDGYILSYVHDPDRGASDLVILSAQDFKGHPLARVHLPGRVPLGFHGSWVADQ</sequence>
<keyword evidence="8" id="KW-1185">Reference proteome</keyword>
<dbReference type="GO" id="GO:0046872">
    <property type="term" value="F:metal ion binding"/>
    <property type="evidence" value="ECO:0007669"/>
    <property type="project" value="UniProtKB-KW"/>
</dbReference>
<dbReference type="InterPro" id="IPR006311">
    <property type="entry name" value="TAT_signal"/>
</dbReference>
<name>A0A291Q2I6_9ACTN</name>
<dbReference type="Proteomes" id="UP000221011">
    <property type="component" value="Chromosome"/>
</dbReference>
<dbReference type="RefSeq" id="WP_098240771.1">
    <property type="nucleotide sequence ID" value="NZ_CP022685.1"/>
</dbReference>
<dbReference type="GO" id="GO:0016121">
    <property type="term" value="P:carotene catabolic process"/>
    <property type="evidence" value="ECO:0007669"/>
    <property type="project" value="TreeGrafter"/>
</dbReference>
<dbReference type="EC" id="1.13.11.-" evidence="6"/>
<dbReference type="PROSITE" id="PS51318">
    <property type="entry name" value="TAT"/>
    <property type="match status" value="1"/>
</dbReference>
<feature type="binding site" evidence="5">
    <location>
        <position position="246"/>
    </location>
    <ligand>
        <name>Fe cation</name>
        <dbReference type="ChEBI" id="CHEBI:24875"/>
        <note>catalytic</note>
    </ligand>
</feature>
<keyword evidence="3 6" id="KW-0560">Oxidoreductase</keyword>
<dbReference type="PANTHER" id="PTHR10543">
    <property type="entry name" value="BETA-CAROTENE DIOXYGENASE"/>
    <property type="match status" value="1"/>
</dbReference>
<evidence type="ECO:0000313" key="7">
    <source>
        <dbReference type="EMBL" id="ATL25705.1"/>
    </source>
</evidence>
<evidence type="ECO:0000313" key="8">
    <source>
        <dbReference type="Proteomes" id="UP000221011"/>
    </source>
</evidence>
<dbReference type="PANTHER" id="PTHR10543:SF89">
    <property type="entry name" value="CAROTENOID 9,10(9',10')-CLEAVAGE DIOXYGENASE 1"/>
    <property type="match status" value="1"/>
</dbReference>
<dbReference type="EMBL" id="CP022685">
    <property type="protein sequence ID" value="ATL25705.1"/>
    <property type="molecule type" value="Genomic_DNA"/>
</dbReference>
<keyword evidence="4 5" id="KW-0408">Iron</keyword>
<feature type="binding site" evidence="5">
    <location>
        <position position="497"/>
    </location>
    <ligand>
        <name>Fe cation</name>
        <dbReference type="ChEBI" id="CHEBI:24875"/>
        <note>catalytic</note>
    </ligand>
</feature>
<comment type="similarity">
    <text evidence="1 6">Belongs to the carotenoid oxygenase family.</text>
</comment>
<dbReference type="KEGG" id="sfk:KY5_0687"/>
<evidence type="ECO:0000256" key="3">
    <source>
        <dbReference type="ARBA" id="ARBA00023002"/>
    </source>
</evidence>
<reference evidence="7 8" key="1">
    <citation type="submission" date="2017-08" db="EMBL/GenBank/DDBJ databases">
        <title>Complete Genome Sequence of Streptomyces formicae KY5, the formicamycin producer.</title>
        <authorList>
            <person name="Holmes N.A."/>
            <person name="Devine R."/>
            <person name="Qin Z."/>
            <person name="Seipke R.F."/>
            <person name="Wilkinson B."/>
            <person name="Hutchings M.I."/>
        </authorList>
    </citation>
    <scope>NUCLEOTIDE SEQUENCE [LARGE SCALE GENOMIC DNA]</scope>
    <source>
        <strain evidence="7 8">KY5</strain>
    </source>
</reference>
<feature type="binding site" evidence="5">
    <location>
        <position position="309"/>
    </location>
    <ligand>
        <name>Fe cation</name>
        <dbReference type="ChEBI" id="CHEBI:24875"/>
        <note>catalytic</note>
    </ligand>
</feature>
<dbReference type="GO" id="GO:0010436">
    <property type="term" value="F:carotenoid dioxygenase activity"/>
    <property type="evidence" value="ECO:0007669"/>
    <property type="project" value="TreeGrafter"/>
</dbReference>
<dbReference type="Pfam" id="PF03055">
    <property type="entry name" value="RPE65"/>
    <property type="match status" value="1"/>
</dbReference>
<evidence type="ECO:0000256" key="6">
    <source>
        <dbReference type="RuleBase" id="RU364048"/>
    </source>
</evidence>
<evidence type="ECO:0000256" key="1">
    <source>
        <dbReference type="ARBA" id="ARBA00006787"/>
    </source>
</evidence>
<feature type="binding site" evidence="5">
    <location>
        <position position="198"/>
    </location>
    <ligand>
        <name>Fe cation</name>
        <dbReference type="ChEBI" id="CHEBI:24875"/>
        <note>catalytic</note>
    </ligand>
</feature>
<keyword evidence="2 5" id="KW-0479">Metal-binding</keyword>
<gene>
    <name evidence="7" type="ORF">KY5_0687</name>
</gene>